<dbReference type="AlphaFoldDB" id="A0AAE3YWS1"/>
<accession>A0AAE3YWS1</accession>
<protein>
    <submittedName>
        <fullName evidence="1">Uncharacterized protein</fullName>
    </submittedName>
</protein>
<comment type="caution">
    <text evidence="1">The sequence shown here is derived from an EMBL/GenBank/DDBJ whole genome shotgun (WGS) entry which is preliminary data.</text>
</comment>
<dbReference type="EMBL" id="JAVDYB010000001">
    <property type="protein sequence ID" value="MDR7280036.1"/>
    <property type="molecule type" value="Genomic_DNA"/>
</dbReference>
<reference evidence="1" key="1">
    <citation type="submission" date="2023-07" db="EMBL/GenBank/DDBJ databases">
        <title>Sequencing the genomes of 1000 actinobacteria strains.</title>
        <authorList>
            <person name="Klenk H.-P."/>
        </authorList>
    </citation>
    <scope>NUCLEOTIDE SEQUENCE</scope>
    <source>
        <strain evidence="1">DSM 44707</strain>
    </source>
</reference>
<evidence type="ECO:0000313" key="1">
    <source>
        <dbReference type="EMBL" id="MDR7280036.1"/>
    </source>
</evidence>
<organism evidence="1 2">
    <name type="scientific">Catenuloplanes atrovinosus</name>
    <dbReference type="NCBI Taxonomy" id="137266"/>
    <lineage>
        <taxon>Bacteria</taxon>
        <taxon>Bacillati</taxon>
        <taxon>Actinomycetota</taxon>
        <taxon>Actinomycetes</taxon>
        <taxon>Micromonosporales</taxon>
        <taxon>Micromonosporaceae</taxon>
        <taxon>Catenuloplanes</taxon>
    </lineage>
</organism>
<keyword evidence="2" id="KW-1185">Reference proteome</keyword>
<name>A0AAE3YWS1_9ACTN</name>
<proteinExistence type="predicted"/>
<dbReference type="Proteomes" id="UP001183643">
    <property type="component" value="Unassembled WGS sequence"/>
</dbReference>
<evidence type="ECO:0000313" key="2">
    <source>
        <dbReference type="Proteomes" id="UP001183643"/>
    </source>
</evidence>
<gene>
    <name evidence="1" type="ORF">J2S41_006814</name>
</gene>
<sequence length="53" mass="5543">MVFQLVTVGHDVTDGGLTEGHHGRNRLGGLSTFADLGHPSSLGDHNITHVNAP</sequence>